<accession>A0A1H7UIQ1</accession>
<dbReference type="Pfam" id="PF11305">
    <property type="entry name" value="DUF3107"/>
    <property type="match status" value="1"/>
</dbReference>
<proteinExistence type="predicted"/>
<dbReference type="EMBL" id="FOAW01000018">
    <property type="protein sequence ID" value="SEL96595.1"/>
    <property type="molecule type" value="Genomic_DNA"/>
</dbReference>
<dbReference type="Proteomes" id="UP000198677">
    <property type="component" value="Unassembled WGS sequence"/>
</dbReference>
<keyword evidence="2" id="KW-1185">Reference proteome</keyword>
<dbReference type="AlphaFoldDB" id="A0A1H7UIQ1"/>
<evidence type="ECO:0008006" key="3">
    <source>
        <dbReference type="Google" id="ProtNLM"/>
    </source>
</evidence>
<dbReference type="InterPro" id="IPR021456">
    <property type="entry name" value="DUF3107"/>
</dbReference>
<reference evidence="2" key="1">
    <citation type="submission" date="2016-10" db="EMBL/GenBank/DDBJ databases">
        <authorList>
            <person name="Varghese N."/>
            <person name="Submissions S."/>
        </authorList>
    </citation>
    <scope>NUCLEOTIDE SEQUENCE [LARGE SCALE GENOMIC DNA]</scope>
    <source>
        <strain evidence="2">DSM 44675</strain>
    </source>
</reference>
<gene>
    <name evidence="1" type="ORF">SAMN05444583_11867</name>
</gene>
<evidence type="ECO:0000313" key="1">
    <source>
        <dbReference type="EMBL" id="SEL96595.1"/>
    </source>
</evidence>
<sequence>MEVKIGVSDSPRELIVNSEQTPEEVEALVAGALGGEGGVLALVDDKGRKFLIQASKVAYVEIGPSDSRKVGFAATSS</sequence>
<dbReference type="RefSeq" id="WP_027500150.1">
    <property type="nucleotide sequence ID" value="NZ_FOAW01000018.1"/>
</dbReference>
<evidence type="ECO:0000313" key="2">
    <source>
        <dbReference type="Proteomes" id="UP000198677"/>
    </source>
</evidence>
<name>A0A1H7UIQ1_9NOCA</name>
<organism evidence="1 2">
    <name type="scientific">Rhodococcus maanshanensis</name>
    <dbReference type="NCBI Taxonomy" id="183556"/>
    <lineage>
        <taxon>Bacteria</taxon>
        <taxon>Bacillati</taxon>
        <taxon>Actinomycetota</taxon>
        <taxon>Actinomycetes</taxon>
        <taxon>Mycobacteriales</taxon>
        <taxon>Nocardiaceae</taxon>
        <taxon>Rhodococcus</taxon>
    </lineage>
</organism>
<dbReference type="OrthoDB" id="3268468at2"/>
<protein>
    <recommendedName>
        <fullName evidence="3">ATP-binding protein</fullName>
    </recommendedName>
</protein>